<dbReference type="PANTHER" id="PTHR32039:SF7">
    <property type="entry name" value="COMPETENCE PROTEIN COMM"/>
    <property type="match status" value="1"/>
</dbReference>
<dbReference type="HOGENOM" id="CLU_026145_1_0_11"/>
<dbReference type="EMBL" id="CP002045">
    <property type="protein sequence ID" value="ADH92316.1"/>
    <property type="molecule type" value="Genomic_DNA"/>
</dbReference>
<dbReference type="PANTHER" id="PTHR32039">
    <property type="entry name" value="MAGNESIUM-CHELATASE SUBUNIT CHLI"/>
    <property type="match status" value="1"/>
</dbReference>
<keyword evidence="6" id="KW-1185">Reference proteome</keyword>
<keyword evidence="3" id="KW-0067">ATP-binding</keyword>
<evidence type="ECO:0000256" key="2">
    <source>
        <dbReference type="ARBA" id="ARBA00022741"/>
    </source>
</evidence>
<keyword evidence="2" id="KW-0547">Nucleotide-binding</keyword>
<dbReference type="NCBIfam" id="TIGR00368">
    <property type="entry name" value="YifB family Mg chelatase-like AAA ATPase"/>
    <property type="match status" value="1"/>
</dbReference>
<dbReference type="InterPro" id="IPR027417">
    <property type="entry name" value="P-loop_NTPase"/>
</dbReference>
<dbReference type="Proteomes" id="UP000000376">
    <property type="component" value="Chromosome"/>
</dbReference>
<dbReference type="InterPro" id="IPR004482">
    <property type="entry name" value="Mg_chelat-rel"/>
</dbReference>
<dbReference type="Pfam" id="PF13335">
    <property type="entry name" value="Mg_chelatase_C"/>
    <property type="match status" value="1"/>
</dbReference>
<dbReference type="Gene3D" id="3.40.50.300">
    <property type="entry name" value="P-loop containing nucleotide triphosphate hydrolases"/>
    <property type="match status" value="1"/>
</dbReference>
<dbReference type="KEGG" id="ahe:Arch_0577"/>
<protein>
    <submittedName>
        <fullName evidence="5">Mg chelatase, subunit ChlI</fullName>
    </submittedName>
</protein>
<reference evidence="5 6" key="1">
    <citation type="journal article" date="2010" name="Stand. Genomic Sci.">
        <title>Complete genome sequence of Arcanobacterium haemolyticum type strain (11018).</title>
        <authorList>
            <person name="Yasawong M."/>
            <person name="Teshima H."/>
            <person name="Lapidus A."/>
            <person name="Nolan M."/>
            <person name="Lucas S."/>
            <person name="Glavina Del Rio T."/>
            <person name="Tice H."/>
            <person name="Cheng J."/>
            <person name="Bruce D."/>
            <person name="Detter C."/>
            <person name="Tapia R."/>
            <person name="Han C."/>
            <person name="Goodwin L."/>
            <person name="Pitluck S."/>
            <person name="Liolios K."/>
            <person name="Ivanova N."/>
            <person name="Mavromatis K."/>
            <person name="Mikhailova N."/>
            <person name="Pati A."/>
            <person name="Chen A."/>
            <person name="Palaniappan K."/>
            <person name="Land M."/>
            <person name="Hauser L."/>
            <person name="Chang Y."/>
            <person name="Jeffries C."/>
            <person name="Rohde M."/>
            <person name="Sikorski J."/>
            <person name="Pukall R."/>
            <person name="Goker M."/>
            <person name="Woyke T."/>
            <person name="Bristow J."/>
            <person name="Eisen J."/>
            <person name="Markowitz V."/>
            <person name="Hugenholtz P."/>
            <person name="Kyrpides N."/>
            <person name="Klenk H."/>
        </authorList>
    </citation>
    <scope>NUCLEOTIDE SEQUENCE [LARGE SCALE GENOMIC DNA]</scope>
    <source>
        <strain evidence="6">ATCC 9345 / DSM 20595 / CCUG 17215 / LMG 16163 / NBRC 15585 / NCTC 8452 / 11018</strain>
    </source>
</reference>
<dbReference type="SUPFAM" id="SSF54211">
    <property type="entry name" value="Ribosomal protein S5 domain 2-like"/>
    <property type="match status" value="1"/>
</dbReference>
<accession>D7BN17</accession>
<dbReference type="InterPro" id="IPR014721">
    <property type="entry name" value="Ribsml_uS5_D2-typ_fold_subgr"/>
</dbReference>
<comment type="similarity">
    <text evidence="1">Belongs to the Mg-chelatase subunits D/I family. ComM subfamily.</text>
</comment>
<dbReference type="PROSITE" id="PS50051">
    <property type="entry name" value="MCM_2"/>
    <property type="match status" value="1"/>
</dbReference>
<proteinExistence type="inferred from homology"/>
<organism evidence="5 6">
    <name type="scientific">Arcanobacterium haemolyticum (strain ATCC 9345 / DSM 20595 / CCM 5947 / CCUG 17215 / LMG 16163 / NBRC 15585 / NCTC 8452 / 11018)</name>
    <dbReference type="NCBI Taxonomy" id="644284"/>
    <lineage>
        <taxon>Bacteria</taxon>
        <taxon>Bacillati</taxon>
        <taxon>Actinomycetota</taxon>
        <taxon>Actinomycetes</taxon>
        <taxon>Actinomycetales</taxon>
        <taxon>Actinomycetaceae</taxon>
        <taxon>Arcanobacterium</taxon>
    </lineage>
</organism>
<evidence type="ECO:0000259" key="4">
    <source>
        <dbReference type="PROSITE" id="PS50051"/>
    </source>
</evidence>
<sequence>MSKGIVGRCTGMTLLGVDARPVLIEAAVFPGLPHCSLVGLADTAVNEARERLRASFAHVGLPWPNERVTINLSPAALPKTGTGLDLGVAIALLEAQGWKPLHNKVVAVGELGLDGSVRGVRGILPSVAAAKRYGFDTVLVPWVNAHEARLVEGITIQPVRHLAQVAQWMGIAVSEPYVPDPKNVITVPKPEEQPDMADVYGQETALIGIEVAAVGGHHAVMIGAPGVGKSMIAQRMPGVMPELTPDEALEVAVIRSIRGQSLSSLHTRPPLAAPHHTASVSALVGGGSGIARPGAITAAHRGILFCDEFAEFSPRAIQALREPLENGFIDIARANAVVRFPARFQLVAASNPCKCGRALEGVGACTCTPRELRVYRSKLGGPVRDRIDIAIQLNRPTRADIQHGPTTTSTAMKERISAARERQRARGSGLNSQLPGPWLREHTGLSATMAALIEKQLRTGQVSMRGFDRILRVAWSLADLAGHDSPTDDDVALAFTLRTTLESH</sequence>
<dbReference type="eggNOG" id="COG0606">
    <property type="taxonomic scope" value="Bacteria"/>
</dbReference>
<dbReference type="STRING" id="644284.Arch_0577"/>
<dbReference type="InterPro" id="IPR045006">
    <property type="entry name" value="CHLI-like"/>
</dbReference>
<evidence type="ECO:0000313" key="5">
    <source>
        <dbReference type="EMBL" id="ADH92316.1"/>
    </source>
</evidence>
<dbReference type="InterPro" id="IPR020568">
    <property type="entry name" value="Ribosomal_Su5_D2-typ_SF"/>
</dbReference>
<dbReference type="OrthoDB" id="9813147at2"/>
<dbReference type="SMART" id="SM00382">
    <property type="entry name" value="AAA"/>
    <property type="match status" value="1"/>
</dbReference>
<dbReference type="GO" id="GO:0005524">
    <property type="term" value="F:ATP binding"/>
    <property type="evidence" value="ECO:0007669"/>
    <property type="project" value="UniProtKB-KW"/>
</dbReference>
<dbReference type="AlphaFoldDB" id="D7BN17"/>
<dbReference type="InterPro" id="IPR001208">
    <property type="entry name" value="MCM_dom"/>
</dbReference>
<evidence type="ECO:0000313" key="6">
    <source>
        <dbReference type="Proteomes" id="UP000000376"/>
    </source>
</evidence>
<dbReference type="GO" id="GO:0003677">
    <property type="term" value="F:DNA binding"/>
    <property type="evidence" value="ECO:0007669"/>
    <property type="project" value="InterPro"/>
</dbReference>
<dbReference type="InterPro" id="IPR000523">
    <property type="entry name" value="Mg_chelatse_chII-like_cat_dom"/>
</dbReference>
<gene>
    <name evidence="5" type="ordered locus">Arch_0577</name>
</gene>
<evidence type="ECO:0000256" key="3">
    <source>
        <dbReference type="ARBA" id="ARBA00022840"/>
    </source>
</evidence>
<dbReference type="InterPro" id="IPR003593">
    <property type="entry name" value="AAA+_ATPase"/>
</dbReference>
<evidence type="ECO:0000256" key="1">
    <source>
        <dbReference type="ARBA" id="ARBA00006354"/>
    </source>
</evidence>
<dbReference type="SUPFAM" id="SSF52540">
    <property type="entry name" value="P-loop containing nucleoside triphosphate hydrolases"/>
    <property type="match status" value="1"/>
</dbReference>
<dbReference type="Pfam" id="PF01078">
    <property type="entry name" value="Mg_chelatase"/>
    <property type="match status" value="1"/>
</dbReference>
<dbReference type="RefSeq" id="WP_013169814.1">
    <property type="nucleotide sequence ID" value="NC_014218.1"/>
</dbReference>
<dbReference type="InterPro" id="IPR025158">
    <property type="entry name" value="Mg_chelat-rel_C"/>
</dbReference>
<feature type="domain" description="MCM C-terminal AAA(+) ATPase" evidence="4">
    <location>
        <begin position="277"/>
        <end position="352"/>
    </location>
</feature>
<dbReference type="Pfam" id="PF13541">
    <property type="entry name" value="ChlI"/>
    <property type="match status" value="1"/>
</dbReference>
<name>D7BN17_ARCHD</name>
<dbReference type="Gene3D" id="3.30.230.10">
    <property type="match status" value="1"/>
</dbReference>